<comment type="caution">
    <text evidence="1">The sequence shown here is derived from an EMBL/GenBank/DDBJ whole genome shotgun (WGS) entry which is preliminary data.</text>
</comment>
<dbReference type="EMBL" id="RWGY01000011">
    <property type="protein sequence ID" value="TVU32405.1"/>
    <property type="molecule type" value="Genomic_DNA"/>
</dbReference>
<sequence>MTEPVRALPRRSSAMLDAGFNALQQGPKDSSPAARNKVVMRCEWSRWEFCLLLNADTAVVAGICYFIITGAPAVLRDLWIYSDCGCHLCFRAERPTAYHLHGAESICVSQKHAQKSGQSDIRNRMGMDH</sequence>
<proteinExistence type="predicted"/>
<organism evidence="1 2">
    <name type="scientific">Eragrostis curvula</name>
    <name type="common">weeping love grass</name>
    <dbReference type="NCBI Taxonomy" id="38414"/>
    <lineage>
        <taxon>Eukaryota</taxon>
        <taxon>Viridiplantae</taxon>
        <taxon>Streptophyta</taxon>
        <taxon>Embryophyta</taxon>
        <taxon>Tracheophyta</taxon>
        <taxon>Spermatophyta</taxon>
        <taxon>Magnoliopsida</taxon>
        <taxon>Liliopsida</taxon>
        <taxon>Poales</taxon>
        <taxon>Poaceae</taxon>
        <taxon>PACMAD clade</taxon>
        <taxon>Chloridoideae</taxon>
        <taxon>Eragrostideae</taxon>
        <taxon>Eragrostidinae</taxon>
        <taxon>Eragrostis</taxon>
    </lineage>
</organism>
<dbReference type="AlphaFoldDB" id="A0A5J9V8X2"/>
<evidence type="ECO:0000313" key="2">
    <source>
        <dbReference type="Proteomes" id="UP000324897"/>
    </source>
</evidence>
<keyword evidence="2" id="KW-1185">Reference proteome</keyword>
<evidence type="ECO:0000313" key="1">
    <source>
        <dbReference type="EMBL" id="TVU32405.1"/>
    </source>
</evidence>
<name>A0A5J9V8X2_9POAL</name>
<reference evidence="1 2" key="1">
    <citation type="journal article" date="2019" name="Sci. Rep.">
        <title>A high-quality genome of Eragrostis curvula grass provides insights into Poaceae evolution and supports new strategies to enhance forage quality.</title>
        <authorList>
            <person name="Carballo J."/>
            <person name="Santos B.A.C.M."/>
            <person name="Zappacosta D."/>
            <person name="Garbus I."/>
            <person name="Selva J.P."/>
            <person name="Gallo C.A."/>
            <person name="Diaz A."/>
            <person name="Albertini E."/>
            <person name="Caccamo M."/>
            <person name="Echenique V."/>
        </authorList>
    </citation>
    <scope>NUCLEOTIDE SEQUENCE [LARGE SCALE GENOMIC DNA]</scope>
    <source>
        <strain evidence="2">cv. Victoria</strain>
        <tissue evidence="1">Leaf</tissue>
    </source>
</reference>
<gene>
    <name evidence="1" type="ORF">EJB05_24135</name>
</gene>
<dbReference type="Gramene" id="TVU32405">
    <property type="protein sequence ID" value="TVU32405"/>
    <property type="gene ID" value="EJB05_24135"/>
</dbReference>
<accession>A0A5J9V8X2</accession>
<dbReference type="Proteomes" id="UP000324897">
    <property type="component" value="Chromosome 1"/>
</dbReference>
<protein>
    <submittedName>
        <fullName evidence="1">Uncharacterized protein</fullName>
    </submittedName>
</protein>